<evidence type="ECO:0000256" key="4">
    <source>
        <dbReference type="ARBA" id="ARBA00022741"/>
    </source>
</evidence>
<comment type="similarity">
    <text evidence="8">Belongs to the protein kinase superfamily.</text>
</comment>
<evidence type="ECO:0000313" key="11">
    <source>
        <dbReference type="EMBL" id="KAG0493789.1"/>
    </source>
</evidence>
<feature type="domain" description="Protein kinase" evidence="9">
    <location>
        <begin position="9"/>
        <end position="268"/>
    </location>
</feature>
<evidence type="ECO:0000256" key="6">
    <source>
        <dbReference type="ARBA" id="ARBA00022840"/>
    </source>
</evidence>
<dbReference type="Proteomes" id="UP000639772">
    <property type="component" value="Unassembled WGS sequence"/>
</dbReference>
<protein>
    <recommendedName>
        <fullName evidence="9">Protein kinase domain-containing protein</fullName>
    </recommendedName>
</protein>
<dbReference type="PANTHER" id="PTHR24349">
    <property type="entry name" value="SERINE/THREONINE-PROTEIN KINASE"/>
    <property type="match status" value="1"/>
</dbReference>
<dbReference type="SMART" id="SM00220">
    <property type="entry name" value="S_TKc"/>
    <property type="match status" value="1"/>
</dbReference>
<evidence type="ECO:0000313" key="10">
    <source>
        <dbReference type="EMBL" id="KAG0491740.1"/>
    </source>
</evidence>
<dbReference type="EMBL" id="JADCNM010000002">
    <property type="protein sequence ID" value="KAG0493789.1"/>
    <property type="molecule type" value="Genomic_DNA"/>
</dbReference>
<dbReference type="InterPro" id="IPR050205">
    <property type="entry name" value="CDPK_Ser/Thr_kinases"/>
</dbReference>
<dbReference type="EMBL" id="JADCNL010000002">
    <property type="protein sequence ID" value="KAG0491740.1"/>
    <property type="molecule type" value="Genomic_DNA"/>
</dbReference>
<proteinExistence type="inferred from homology"/>
<dbReference type="FunFam" id="1.10.510.10:FF:000600">
    <property type="entry name" value="Phosphoenolpyruvate carboxylase kinase 2"/>
    <property type="match status" value="1"/>
</dbReference>
<dbReference type="SUPFAM" id="SSF56112">
    <property type="entry name" value="Protein kinase-like (PK-like)"/>
    <property type="match status" value="1"/>
</dbReference>
<dbReference type="GO" id="GO:0004674">
    <property type="term" value="F:protein serine/threonine kinase activity"/>
    <property type="evidence" value="ECO:0007669"/>
    <property type="project" value="UniProtKB-KW"/>
</dbReference>
<dbReference type="Gene3D" id="1.10.510.10">
    <property type="entry name" value="Transferase(Phosphotransferase) domain 1"/>
    <property type="match status" value="1"/>
</dbReference>
<keyword evidence="6 7" id="KW-0067">ATP-binding</keyword>
<dbReference type="CDD" id="cd05117">
    <property type="entry name" value="STKc_CAMK"/>
    <property type="match status" value="1"/>
</dbReference>
<dbReference type="Proteomes" id="UP000636800">
    <property type="component" value="Chromosome 2"/>
</dbReference>
<evidence type="ECO:0000256" key="2">
    <source>
        <dbReference type="ARBA" id="ARBA00022679"/>
    </source>
</evidence>
<dbReference type="OrthoDB" id="40902at2759"/>
<dbReference type="AlphaFoldDB" id="A0A835RLL5"/>
<dbReference type="InterPro" id="IPR017441">
    <property type="entry name" value="Protein_kinase_ATP_BS"/>
</dbReference>
<evidence type="ECO:0000256" key="7">
    <source>
        <dbReference type="PROSITE-ProRule" id="PRU10141"/>
    </source>
</evidence>
<feature type="binding site" evidence="7">
    <location>
        <position position="38"/>
    </location>
    <ligand>
        <name>ATP</name>
        <dbReference type="ChEBI" id="CHEBI:30616"/>
    </ligand>
</feature>
<dbReference type="GO" id="GO:0005524">
    <property type="term" value="F:ATP binding"/>
    <property type="evidence" value="ECO:0007669"/>
    <property type="project" value="UniProtKB-UniRule"/>
</dbReference>
<evidence type="ECO:0000256" key="8">
    <source>
        <dbReference type="RuleBase" id="RU000304"/>
    </source>
</evidence>
<dbReference type="PROSITE" id="PS00108">
    <property type="entry name" value="PROTEIN_KINASE_ST"/>
    <property type="match status" value="1"/>
</dbReference>
<keyword evidence="3" id="KW-0677">Repeat</keyword>
<evidence type="ECO:0000256" key="3">
    <source>
        <dbReference type="ARBA" id="ARBA00022737"/>
    </source>
</evidence>
<comment type="caution">
    <text evidence="11">The sequence shown here is derived from an EMBL/GenBank/DDBJ whole genome shotgun (WGS) entry which is preliminary data.</text>
</comment>
<keyword evidence="4 7" id="KW-0547">Nucleotide-binding</keyword>
<dbReference type="PROSITE" id="PS00107">
    <property type="entry name" value="PROTEIN_KINASE_ATP"/>
    <property type="match status" value="1"/>
</dbReference>
<dbReference type="InterPro" id="IPR008271">
    <property type="entry name" value="Ser/Thr_kinase_AS"/>
</dbReference>
<accession>A0A835RLL5</accession>
<dbReference type="PIRSF" id="PIRSF000654">
    <property type="entry name" value="Integrin-linked_kinase"/>
    <property type="match status" value="1"/>
</dbReference>
<keyword evidence="1 8" id="KW-0723">Serine/threonine-protein kinase</keyword>
<evidence type="ECO:0000256" key="1">
    <source>
        <dbReference type="ARBA" id="ARBA00022527"/>
    </source>
</evidence>
<sequence>MSEGLRKDYRIAEEIGRGRFGAVFRCYSLETGEAFAVKSVDKSVLADSVDRDCAEREAKITQIAAAGNPHVVQIHGVYEDENEIHLVMDLCEGGDLFDRVSTAESAPMEEEEAADVMAAIMEALAVCHSRGVAHRDLKPDNVLFDGDGRVRLADFGSAECFGDGIAMRGVVGTPYYVAPEVLSEREYGEKVDVWSAGVMLYIMLSGMPPFYGETVPEIFEAVLRGNLRFPTRLFGRVSPSAKDLIRRMISMDASRRFSAEQVLRHPWITSRAGTRCVADLT</sequence>
<keyword evidence="2" id="KW-0808">Transferase</keyword>
<dbReference type="InterPro" id="IPR000719">
    <property type="entry name" value="Prot_kinase_dom"/>
</dbReference>
<gene>
    <name evidence="11" type="ORF">HPP92_004783</name>
    <name evidence="10" type="ORF">HPP92_005138</name>
</gene>
<evidence type="ECO:0000313" key="13">
    <source>
        <dbReference type="Proteomes" id="UP000639772"/>
    </source>
</evidence>
<evidence type="ECO:0000256" key="5">
    <source>
        <dbReference type="ARBA" id="ARBA00022777"/>
    </source>
</evidence>
<organism evidence="11 13">
    <name type="scientific">Vanilla planifolia</name>
    <name type="common">Vanilla</name>
    <dbReference type="NCBI Taxonomy" id="51239"/>
    <lineage>
        <taxon>Eukaryota</taxon>
        <taxon>Viridiplantae</taxon>
        <taxon>Streptophyta</taxon>
        <taxon>Embryophyta</taxon>
        <taxon>Tracheophyta</taxon>
        <taxon>Spermatophyta</taxon>
        <taxon>Magnoliopsida</taxon>
        <taxon>Liliopsida</taxon>
        <taxon>Asparagales</taxon>
        <taxon>Orchidaceae</taxon>
        <taxon>Vanilloideae</taxon>
        <taxon>Vanilleae</taxon>
        <taxon>Vanilla</taxon>
    </lineage>
</organism>
<evidence type="ECO:0000259" key="9">
    <source>
        <dbReference type="PROSITE" id="PS50011"/>
    </source>
</evidence>
<name>A0A835RLL5_VANPL</name>
<keyword evidence="12" id="KW-1185">Reference proteome</keyword>
<dbReference type="InterPro" id="IPR011009">
    <property type="entry name" value="Kinase-like_dom_sf"/>
</dbReference>
<keyword evidence="5" id="KW-0418">Kinase</keyword>
<evidence type="ECO:0000313" key="12">
    <source>
        <dbReference type="Proteomes" id="UP000636800"/>
    </source>
</evidence>
<dbReference type="PROSITE" id="PS50011">
    <property type="entry name" value="PROTEIN_KINASE_DOM"/>
    <property type="match status" value="1"/>
</dbReference>
<dbReference type="Pfam" id="PF00069">
    <property type="entry name" value="Pkinase"/>
    <property type="match status" value="1"/>
</dbReference>
<reference evidence="12 13" key="1">
    <citation type="journal article" date="2020" name="Nat. Food">
        <title>A phased Vanilla planifolia genome enables genetic improvement of flavour and production.</title>
        <authorList>
            <person name="Hasing T."/>
            <person name="Tang H."/>
            <person name="Brym M."/>
            <person name="Khazi F."/>
            <person name="Huang T."/>
            <person name="Chambers A.H."/>
        </authorList>
    </citation>
    <scope>NUCLEOTIDE SEQUENCE [LARGE SCALE GENOMIC DNA]</scope>
    <source>
        <tissue evidence="11">Leaf</tissue>
    </source>
</reference>